<dbReference type="SMART" id="SM00225">
    <property type="entry name" value="BTB"/>
    <property type="match status" value="2"/>
</dbReference>
<reference evidence="2 3" key="1">
    <citation type="journal article" date="2018" name="Biotechnol. Biofuels">
        <title>Integrative visual omics of the white-rot fungus Polyporus brumalis exposes the biotechnological potential of its oxidative enzymes for delignifying raw plant biomass.</title>
        <authorList>
            <person name="Miyauchi S."/>
            <person name="Rancon A."/>
            <person name="Drula E."/>
            <person name="Hage H."/>
            <person name="Chaduli D."/>
            <person name="Favel A."/>
            <person name="Grisel S."/>
            <person name="Henrissat B."/>
            <person name="Herpoel-Gimbert I."/>
            <person name="Ruiz-Duenas F.J."/>
            <person name="Chevret D."/>
            <person name="Hainaut M."/>
            <person name="Lin J."/>
            <person name="Wang M."/>
            <person name="Pangilinan J."/>
            <person name="Lipzen A."/>
            <person name="Lesage-Meessen L."/>
            <person name="Navarro D."/>
            <person name="Riley R."/>
            <person name="Grigoriev I.V."/>
            <person name="Zhou S."/>
            <person name="Raouche S."/>
            <person name="Rosso M.N."/>
        </authorList>
    </citation>
    <scope>NUCLEOTIDE SEQUENCE [LARGE SCALE GENOMIC DNA]</scope>
    <source>
        <strain evidence="2 3">BRFM 1820</strain>
    </source>
</reference>
<dbReference type="Proteomes" id="UP000256964">
    <property type="component" value="Unassembled WGS sequence"/>
</dbReference>
<organism evidence="2 3">
    <name type="scientific">Lentinus brumalis</name>
    <dbReference type="NCBI Taxonomy" id="2498619"/>
    <lineage>
        <taxon>Eukaryota</taxon>
        <taxon>Fungi</taxon>
        <taxon>Dikarya</taxon>
        <taxon>Basidiomycota</taxon>
        <taxon>Agaricomycotina</taxon>
        <taxon>Agaricomycetes</taxon>
        <taxon>Polyporales</taxon>
        <taxon>Polyporaceae</taxon>
        <taxon>Lentinus</taxon>
    </lineage>
</organism>
<dbReference type="InterPro" id="IPR011333">
    <property type="entry name" value="SKP1/BTB/POZ_sf"/>
</dbReference>
<name>A0A371DNC5_9APHY</name>
<dbReference type="STRING" id="139420.A0A371DNC5"/>
<proteinExistence type="predicted"/>
<sequence>MPRPAGPPFDGNTADIVICSLDDVAFKLHRVILCIASEFFKDMLSLPQPSTDERGSSADLLEFDGLPSVRVSEQSDVLERLFRLCYPVDDPPLQTMGEVRSTLEAAMKYQMAEAIKITKRRLLALARNDPLRVYAVACCFNLEEEASVAAKEVLKQNAHEDYVDELEDISIGAYHRLLSYCERRGRVRDQYKFTIHRTSGRGTSVTSTPTLDAVALDTPDAALEPRAALDPFNDPEAEVTLVTADGVEFRVFKKILQFSSPVLYSTAKELLASDRTTVHVAEPSRILDILLRLCYPVLEPDIEDLHDISIALAAAEKYNMQRASQVLRAALASRRDTSSADSDPVVLYAMACRFDMRDLAVAAARRALRTEIMRSSVSELDTIGVSGGCLYRLLEYQRRCKSAIRSIFNGTDWIESDMLARLQDCCSLQVYHPTRNPCWYDEYMSCIGEQGWPKVEMVQDDLFLLTVLESAEKVQRMNYSSCSSCFDRRGTFLLISFSKCVAKAIEALEKKVTLKWTVPPQAQ</sequence>
<accession>A0A371DNC5</accession>
<dbReference type="SUPFAM" id="SSF54695">
    <property type="entry name" value="POZ domain"/>
    <property type="match status" value="1"/>
</dbReference>
<evidence type="ECO:0000313" key="2">
    <source>
        <dbReference type="EMBL" id="RDX54036.1"/>
    </source>
</evidence>
<feature type="domain" description="BTB" evidence="1">
    <location>
        <begin position="14"/>
        <end position="86"/>
    </location>
</feature>
<evidence type="ECO:0000259" key="1">
    <source>
        <dbReference type="PROSITE" id="PS50097"/>
    </source>
</evidence>
<dbReference type="CDD" id="cd18186">
    <property type="entry name" value="BTB_POZ_ZBTB_KLHL-like"/>
    <property type="match status" value="1"/>
</dbReference>
<dbReference type="AlphaFoldDB" id="A0A371DNC5"/>
<dbReference type="OrthoDB" id="3164835at2759"/>
<gene>
    <name evidence="2" type="ORF">OH76DRAFT_1453225</name>
</gene>
<keyword evidence="3" id="KW-1185">Reference proteome</keyword>
<dbReference type="Pfam" id="PF00651">
    <property type="entry name" value="BTB"/>
    <property type="match status" value="2"/>
</dbReference>
<dbReference type="EMBL" id="KZ857385">
    <property type="protein sequence ID" value="RDX54036.1"/>
    <property type="molecule type" value="Genomic_DNA"/>
</dbReference>
<dbReference type="PROSITE" id="PS50097">
    <property type="entry name" value="BTB"/>
    <property type="match status" value="1"/>
</dbReference>
<dbReference type="Gene3D" id="3.30.710.10">
    <property type="entry name" value="Potassium Channel Kv1.1, Chain A"/>
    <property type="match status" value="2"/>
</dbReference>
<protein>
    <recommendedName>
        <fullName evidence="1">BTB domain-containing protein</fullName>
    </recommendedName>
</protein>
<dbReference type="InterPro" id="IPR000210">
    <property type="entry name" value="BTB/POZ_dom"/>
</dbReference>
<evidence type="ECO:0000313" key="3">
    <source>
        <dbReference type="Proteomes" id="UP000256964"/>
    </source>
</evidence>